<comment type="caution">
    <text evidence="5">The sequence shown here is derived from an EMBL/GenBank/DDBJ whole genome shotgun (WGS) entry which is preliminary data.</text>
</comment>
<feature type="domain" description="3-hydroxyacyl-CoA dehydrogenase C-terminal" evidence="2">
    <location>
        <begin position="416"/>
        <end position="496"/>
    </location>
</feature>
<dbReference type="STRING" id="419475.A8A54_12090"/>
<feature type="domain" description="3-hydroxyacyl-CoA dehydrogenase C-terminal" evidence="2">
    <location>
        <begin position="194"/>
        <end position="291"/>
    </location>
</feature>
<evidence type="ECO:0000259" key="3">
    <source>
        <dbReference type="Pfam" id="PF02737"/>
    </source>
</evidence>
<evidence type="ECO:0000256" key="1">
    <source>
        <dbReference type="ARBA" id="ARBA00023002"/>
    </source>
</evidence>
<name>A0A256G0G4_9HYPH</name>
<dbReference type="NCBIfam" id="NF006124">
    <property type="entry name" value="PRK08268.1"/>
    <property type="match status" value="1"/>
</dbReference>
<dbReference type="InterPro" id="IPR036291">
    <property type="entry name" value="NAD(P)-bd_dom_sf"/>
</dbReference>
<evidence type="ECO:0000313" key="4">
    <source>
        <dbReference type="EMBL" id="NNV19191.1"/>
    </source>
</evidence>
<dbReference type="SUPFAM" id="SSF51735">
    <property type="entry name" value="NAD(P)-binding Rossmann-fold domains"/>
    <property type="match status" value="1"/>
</dbReference>
<dbReference type="EMBL" id="PKQI01000001">
    <property type="protein sequence ID" value="NNV19191.1"/>
    <property type="molecule type" value="Genomic_DNA"/>
</dbReference>
<evidence type="ECO:0000313" key="7">
    <source>
        <dbReference type="Proteomes" id="UP000526233"/>
    </source>
</evidence>
<dbReference type="AlphaFoldDB" id="A0A256G0G4"/>
<evidence type="ECO:0000259" key="2">
    <source>
        <dbReference type="Pfam" id="PF00725"/>
    </source>
</evidence>
<dbReference type="Pfam" id="PF00725">
    <property type="entry name" value="3HCDH"/>
    <property type="match status" value="2"/>
</dbReference>
<keyword evidence="1 4" id="KW-0560">Oxidoreductase</keyword>
<protein>
    <submittedName>
        <fullName evidence="4 5">3-hydroxyacyl-CoA dehydrogenase</fullName>
        <ecNumber evidence="4">1.1.1.35</ecNumber>
    </submittedName>
</protein>
<dbReference type="EC" id="1.1.1.35" evidence="4"/>
<keyword evidence="6" id="KW-1185">Reference proteome</keyword>
<dbReference type="Gene3D" id="1.10.1040.10">
    <property type="entry name" value="N-(1-d-carboxylethyl)-l-norvaline Dehydrogenase, domain 2"/>
    <property type="match status" value="2"/>
</dbReference>
<dbReference type="PANTHER" id="PTHR48075">
    <property type="entry name" value="3-HYDROXYACYL-COA DEHYDROGENASE FAMILY PROTEIN"/>
    <property type="match status" value="1"/>
</dbReference>
<dbReference type="RefSeq" id="WP_007878236.1">
    <property type="nucleotide sequence ID" value="NZ_CAXURC020000002.1"/>
</dbReference>
<dbReference type="Gene3D" id="3.40.50.720">
    <property type="entry name" value="NAD(P)-binding Rossmann-like Domain"/>
    <property type="match status" value="1"/>
</dbReference>
<dbReference type="InterPro" id="IPR008927">
    <property type="entry name" value="6-PGluconate_DH-like_C_sf"/>
</dbReference>
<dbReference type="Pfam" id="PF02737">
    <property type="entry name" value="3HCDH_N"/>
    <property type="match status" value="1"/>
</dbReference>
<dbReference type="FunFam" id="3.40.50.720:FF:000009">
    <property type="entry name" value="Fatty oxidation complex, alpha subunit"/>
    <property type="match status" value="1"/>
</dbReference>
<dbReference type="GO" id="GO:0003857">
    <property type="term" value="F:(3S)-3-hydroxyacyl-CoA dehydrogenase (NAD+) activity"/>
    <property type="evidence" value="ECO:0007669"/>
    <property type="project" value="UniProtKB-EC"/>
</dbReference>
<gene>
    <name evidence="5" type="ORF">CEV34_5378</name>
    <name evidence="4" type="ORF">EHE22_01950</name>
</gene>
<dbReference type="GO" id="GO:0006631">
    <property type="term" value="P:fatty acid metabolic process"/>
    <property type="evidence" value="ECO:0007669"/>
    <property type="project" value="InterPro"/>
</dbReference>
<feature type="domain" description="3-hydroxyacyl-CoA dehydrogenase NAD binding" evidence="3">
    <location>
        <begin position="14"/>
        <end position="191"/>
    </location>
</feature>
<evidence type="ECO:0000313" key="6">
    <source>
        <dbReference type="Proteomes" id="UP000216188"/>
    </source>
</evidence>
<sequence length="504" mass="53992">MAAMSEQYRLINRVGIVGAGIMGIGIAETMAAAGLTVHIFDQFPGKAEASKQELAKRLDSRVSRGKLDSDTAAGVLDRITPVDALGDLAEVNLVIEAVVEDIGVKRELIAALEKCLPPEAIIATNTSSLSVTAIAGKAQNPQRIAGFHFFNPVPLMRVVEVIKAALTDARVLDVLKELAVRVGHRPVMASDTPGFIVNHAGRAYGTEALAMIRENIADFTTIDAILRDAAGFRMGPFELLDLTGLDVSHPVMEAIYGQYYHEPRYRPSVITRQRLDAGLLGRKSGRGFYDYSDDATTAVASDGARSLPKSVTIIGDTPDKALHKIAKQAGVPVINDVSASALVLIGLIGDDLTSAIVREGLNSANTIGFDPVFGIHRHRTLVASPGATDLTRQEALALAQSDGVKASLVEDTCGTVCQRVLAMIVNIAADIVHQNIASVDDLDAAVRLGLGYPYGPLEWGDRIGADIVVHILDRMFGRTGDPRYRASLWLRRRAELKLPLAECN</sequence>
<dbReference type="SUPFAM" id="SSF48179">
    <property type="entry name" value="6-phosphogluconate dehydrogenase C-terminal domain-like"/>
    <property type="match status" value="2"/>
</dbReference>
<organism evidence="5 6">
    <name type="scientific">Brucella pseudogrignonensis</name>
    <dbReference type="NCBI Taxonomy" id="419475"/>
    <lineage>
        <taxon>Bacteria</taxon>
        <taxon>Pseudomonadati</taxon>
        <taxon>Pseudomonadota</taxon>
        <taxon>Alphaproteobacteria</taxon>
        <taxon>Hyphomicrobiales</taxon>
        <taxon>Brucellaceae</taxon>
        <taxon>Brucella/Ochrobactrum group</taxon>
        <taxon>Brucella</taxon>
    </lineage>
</organism>
<accession>A0A256G0G4</accession>
<evidence type="ECO:0000313" key="5">
    <source>
        <dbReference type="EMBL" id="OYR20595.1"/>
    </source>
</evidence>
<dbReference type="InterPro" id="IPR006176">
    <property type="entry name" value="3-OHacyl-CoA_DH_NAD-bd"/>
</dbReference>
<dbReference type="GO" id="GO:0070403">
    <property type="term" value="F:NAD+ binding"/>
    <property type="evidence" value="ECO:0007669"/>
    <property type="project" value="InterPro"/>
</dbReference>
<dbReference type="EMBL" id="NNRM01000053">
    <property type="protein sequence ID" value="OYR20595.1"/>
    <property type="molecule type" value="Genomic_DNA"/>
</dbReference>
<reference evidence="5 6" key="1">
    <citation type="submission" date="2017-07" db="EMBL/GenBank/DDBJ databases">
        <title>Phylogenetic study on the rhizospheric bacterium Ochrobactrum sp. A44.</title>
        <authorList>
            <person name="Krzyzanowska D.M."/>
            <person name="Ossowicki A."/>
            <person name="Rajewska M."/>
            <person name="Maciag T."/>
            <person name="Kaczynski Z."/>
            <person name="Czerwicka M."/>
            <person name="Jafra S."/>
        </authorList>
    </citation>
    <scope>NUCLEOTIDE SEQUENCE [LARGE SCALE GENOMIC DNA]</scope>
    <source>
        <strain evidence="5 6">CCUG 30717</strain>
    </source>
</reference>
<proteinExistence type="predicted"/>
<dbReference type="Proteomes" id="UP000216188">
    <property type="component" value="Unassembled WGS sequence"/>
</dbReference>
<reference evidence="4 7" key="2">
    <citation type="submission" date="2018-11" db="EMBL/GenBank/DDBJ databases">
        <title>Genome sequencing and analysis.</title>
        <authorList>
            <person name="Huang Y.-T."/>
        </authorList>
    </citation>
    <scope>NUCLEOTIDE SEQUENCE [LARGE SCALE GENOMIC DNA]</scope>
    <source>
        <strain evidence="4 7">SHIN</strain>
    </source>
</reference>
<dbReference type="InterPro" id="IPR006108">
    <property type="entry name" value="3HC_DH_C"/>
</dbReference>
<dbReference type="InterPro" id="IPR013328">
    <property type="entry name" value="6PGD_dom2"/>
</dbReference>
<dbReference type="PANTHER" id="PTHR48075:SF5">
    <property type="entry name" value="3-HYDROXYBUTYRYL-COA DEHYDROGENASE"/>
    <property type="match status" value="1"/>
</dbReference>
<dbReference type="Proteomes" id="UP000526233">
    <property type="component" value="Unassembled WGS sequence"/>
</dbReference>